<feature type="compositionally biased region" description="Low complexity" evidence="1">
    <location>
        <begin position="1"/>
        <end position="19"/>
    </location>
</feature>
<dbReference type="EMBL" id="CADCTF010000040">
    <property type="protein sequence ID" value="CAA9224972.1"/>
    <property type="molecule type" value="Genomic_DNA"/>
</dbReference>
<dbReference type="AlphaFoldDB" id="A0A6J4HHR4"/>
<protein>
    <submittedName>
        <fullName evidence="2">Uncharacterized protein</fullName>
    </submittedName>
</protein>
<feature type="non-terminal residue" evidence="2">
    <location>
        <position position="1"/>
    </location>
</feature>
<evidence type="ECO:0000313" key="2">
    <source>
        <dbReference type="EMBL" id="CAA9224972.1"/>
    </source>
</evidence>
<feature type="region of interest" description="Disordered" evidence="1">
    <location>
        <begin position="1"/>
        <end position="31"/>
    </location>
</feature>
<proteinExistence type="predicted"/>
<evidence type="ECO:0000256" key="1">
    <source>
        <dbReference type="SAM" id="MobiDB-lite"/>
    </source>
</evidence>
<name>A0A6J4HHR4_9ACTN</name>
<feature type="compositionally biased region" description="Low complexity" evidence="1">
    <location>
        <begin position="46"/>
        <end position="63"/>
    </location>
</feature>
<reference evidence="2" key="1">
    <citation type="submission" date="2020-02" db="EMBL/GenBank/DDBJ databases">
        <authorList>
            <person name="Meier V. D."/>
        </authorList>
    </citation>
    <scope>NUCLEOTIDE SEQUENCE</scope>
    <source>
        <strain evidence="2">AVDCRST_MAG50</strain>
    </source>
</reference>
<feature type="region of interest" description="Disordered" evidence="1">
    <location>
        <begin position="46"/>
        <end position="70"/>
    </location>
</feature>
<accession>A0A6J4HHR4</accession>
<feature type="non-terminal residue" evidence="2">
    <location>
        <position position="70"/>
    </location>
</feature>
<organism evidence="2">
    <name type="scientific">uncultured Acidimicrobiales bacterium</name>
    <dbReference type="NCBI Taxonomy" id="310071"/>
    <lineage>
        <taxon>Bacteria</taxon>
        <taxon>Bacillati</taxon>
        <taxon>Actinomycetota</taxon>
        <taxon>Acidimicrobiia</taxon>
        <taxon>Acidimicrobiales</taxon>
        <taxon>environmental samples</taxon>
    </lineage>
</organism>
<gene>
    <name evidence="2" type="ORF">AVDCRST_MAG50-782</name>
</gene>
<sequence>WSDGTGATAAATSRGSTSRPPGGRVPSTTSPWVGSWWWRTRSCWPRPSSRCRAAGARTAGRSRSWLHRPA</sequence>